<feature type="region of interest" description="Disordered" evidence="1">
    <location>
        <begin position="211"/>
        <end position="251"/>
    </location>
</feature>
<feature type="compositionally biased region" description="Polar residues" evidence="1">
    <location>
        <begin position="1"/>
        <end position="27"/>
    </location>
</feature>
<evidence type="ECO:0000313" key="2">
    <source>
        <dbReference type="EMBL" id="KAJ6645719.1"/>
    </source>
</evidence>
<organism evidence="2 3">
    <name type="scientific">Pseudolycoriella hygida</name>
    <dbReference type="NCBI Taxonomy" id="35572"/>
    <lineage>
        <taxon>Eukaryota</taxon>
        <taxon>Metazoa</taxon>
        <taxon>Ecdysozoa</taxon>
        <taxon>Arthropoda</taxon>
        <taxon>Hexapoda</taxon>
        <taxon>Insecta</taxon>
        <taxon>Pterygota</taxon>
        <taxon>Neoptera</taxon>
        <taxon>Endopterygota</taxon>
        <taxon>Diptera</taxon>
        <taxon>Nematocera</taxon>
        <taxon>Sciaroidea</taxon>
        <taxon>Sciaridae</taxon>
        <taxon>Pseudolycoriella</taxon>
    </lineage>
</organism>
<comment type="caution">
    <text evidence="2">The sequence shown here is derived from an EMBL/GenBank/DDBJ whole genome shotgun (WGS) entry which is preliminary data.</text>
</comment>
<feature type="region of interest" description="Disordered" evidence="1">
    <location>
        <begin position="176"/>
        <end position="196"/>
    </location>
</feature>
<protein>
    <submittedName>
        <fullName evidence="2">Uncharacterized protein</fullName>
    </submittedName>
</protein>
<feature type="compositionally biased region" description="Basic and acidic residues" evidence="1">
    <location>
        <begin position="124"/>
        <end position="154"/>
    </location>
</feature>
<feature type="region of interest" description="Disordered" evidence="1">
    <location>
        <begin position="1"/>
        <end position="35"/>
    </location>
</feature>
<feature type="compositionally biased region" description="Low complexity" evidence="1">
    <location>
        <begin position="110"/>
        <end position="123"/>
    </location>
</feature>
<evidence type="ECO:0000256" key="1">
    <source>
        <dbReference type="SAM" id="MobiDB-lite"/>
    </source>
</evidence>
<name>A0A9Q0N8T1_9DIPT</name>
<evidence type="ECO:0000313" key="3">
    <source>
        <dbReference type="Proteomes" id="UP001151699"/>
    </source>
</evidence>
<dbReference type="EMBL" id="WJQU01000001">
    <property type="protein sequence ID" value="KAJ6645719.1"/>
    <property type="molecule type" value="Genomic_DNA"/>
</dbReference>
<keyword evidence="3" id="KW-1185">Reference proteome</keyword>
<dbReference type="AlphaFoldDB" id="A0A9Q0N8T1"/>
<proteinExistence type="predicted"/>
<feature type="compositionally biased region" description="Low complexity" evidence="1">
    <location>
        <begin position="47"/>
        <end position="70"/>
    </location>
</feature>
<feature type="compositionally biased region" description="Basic and acidic residues" evidence="1">
    <location>
        <begin position="211"/>
        <end position="230"/>
    </location>
</feature>
<gene>
    <name evidence="2" type="ORF">Bhyg_00928</name>
</gene>
<feature type="region of interest" description="Disordered" evidence="1">
    <location>
        <begin position="47"/>
        <end position="154"/>
    </location>
</feature>
<feature type="non-terminal residue" evidence="2">
    <location>
        <position position="1"/>
    </location>
</feature>
<sequence>MAHNSTENLIQSDSSTSTDELNNGSHSRSLEKVSKKMFHKKKTAFVGSNSVASPSSSVQSSPQQHQVIVVGTADVHEPPKPLPRKNLMTTRIDSMGTKRKPSVNVDDVLELSVSGESESNNGDGKVRDQNREDIELYEIKSRSESSGARSDKMEESKMFFARSRKNTIVTNLDEVSVKSSEDANESFGDDRKPLPKPRQFVQTQFEIVHERQPKIIKETPEKARQDKKTSNSESEASTETESHTINVKKAKQVSEEMEEVVQGENTLAGNLIERLIGIYIHSSSELKYDYNIYRPMVRCSIVDATTGQLLQHQKTNGTLQIDQKNIIQPISTKGCHFASS</sequence>
<dbReference type="Proteomes" id="UP001151699">
    <property type="component" value="Chromosome A"/>
</dbReference>
<reference evidence="2" key="1">
    <citation type="submission" date="2022-07" db="EMBL/GenBank/DDBJ databases">
        <authorList>
            <person name="Trinca V."/>
            <person name="Uliana J.V.C."/>
            <person name="Torres T.T."/>
            <person name="Ward R.J."/>
            <person name="Monesi N."/>
        </authorList>
    </citation>
    <scope>NUCLEOTIDE SEQUENCE</scope>
    <source>
        <strain evidence="2">HSMRA1968</strain>
        <tissue evidence="2">Whole embryos</tissue>
    </source>
</reference>
<accession>A0A9Q0N8T1</accession>